<dbReference type="Proteomes" id="UP001165168">
    <property type="component" value="Unassembled WGS sequence"/>
</dbReference>
<evidence type="ECO:0000313" key="3">
    <source>
        <dbReference type="Proteomes" id="UP001165168"/>
    </source>
</evidence>
<dbReference type="RefSeq" id="WP_158097192.1">
    <property type="nucleotide sequence ID" value="NZ_BSTG01000004.1"/>
</dbReference>
<feature type="compositionally biased region" description="Basic and acidic residues" evidence="1">
    <location>
        <begin position="1"/>
        <end position="11"/>
    </location>
</feature>
<protein>
    <submittedName>
        <fullName evidence="2">Uncharacterized protein</fullName>
    </submittedName>
</protein>
<sequence>MTALLTDRDAVDVVEPAPHGARLDRDRCTPDETRGVPGRHHGPRT</sequence>
<gene>
    <name evidence="2" type="ORF">Ccel01_29820</name>
</gene>
<evidence type="ECO:0000313" key="2">
    <source>
        <dbReference type="EMBL" id="GLY58380.1"/>
    </source>
</evidence>
<feature type="compositionally biased region" description="Basic and acidic residues" evidence="1">
    <location>
        <begin position="21"/>
        <end position="34"/>
    </location>
</feature>
<feature type="region of interest" description="Disordered" evidence="1">
    <location>
        <begin position="1"/>
        <end position="45"/>
    </location>
</feature>
<name>A0AAV5PAR7_CELCE</name>
<proteinExistence type="predicted"/>
<dbReference type="EMBL" id="BSTG01000004">
    <property type="protein sequence ID" value="GLY58380.1"/>
    <property type="molecule type" value="Genomic_DNA"/>
</dbReference>
<comment type="caution">
    <text evidence="2">The sequence shown here is derived from an EMBL/GenBank/DDBJ whole genome shotgun (WGS) entry which is preliminary data.</text>
</comment>
<reference evidence="2" key="1">
    <citation type="submission" date="2023-03" db="EMBL/GenBank/DDBJ databases">
        <title>Cellulosimicrobium cellulans NBRC 103059.</title>
        <authorList>
            <person name="Ichikawa N."/>
            <person name="Sato H."/>
            <person name="Tonouchi N."/>
        </authorList>
    </citation>
    <scope>NUCLEOTIDE SEQUENCE</scope>
    <source>
        <strain evidence="2">NBRC 103059</strain>
    </source>
</reference>
<accession>A0AAV5PAR7</accession>
<organism evidence="2 3">
    <name type="scientific">Cellulosimicrobium cellulans</name>
    <name type="common">Arthrobacter luteus</name>
    <dbReference type="NCBI Taxonomy" id="1710"/>
    <lineage>
        <taxon>Bacteria</taxon>
        <taxon>Bacillati</taxon>
        <taxon>Actinomycetota</taxon>
        <taxon>Actinomycetes</taxon>
        <taxon>Micrococcales</taxon>
        <taxon>Promicromonosporaceae</taxon>
        <taxon>Cellulosimicrobium</taxon>
    </lineage>
</organism>
<dbReference type="AlphaFoldDB" id="A0AAV5PAR7"/>
<evidence type="ECO:0000256" key="1">
    <source>
        <dbReference type="SAM" id="MobiDB-lite"/>
    </source>
</evidence>